<dbReference type="AlphaFoldDB" id="A0AAW2RUV9"/>
<proteinExistence type="predicted"/>
<dbReference type="EMBL" id="JACGWJ010000012">
    <property type="protein sequence ID" value="KAL0383938.1"/>
    <property type="molecule type" value="Genomic_DNA"/>
</dbReference>
<reference evidence="1" key="1">
    <citation type="submission" date="2020-06" db="EMBL/GenBank/DDBJ databases">
        <authorList>
            <person name="Li T."/>
            <person name="Hu X."/>
            <person name="Zhang T."/>
            <person name="Song X."/>
            <person name="Zhang H."/>
            <person name="Dai N."/>
            <person name="Sheng W."/>
            <person name="Hou X."/>
            <person name="Wei L."/>
        </authorList>
    </citation>
    <scope>NUCLEOTIDE SEQUENCE</scope>
    <source>
        <strain evidence="1">G02</strain>
        <tissue evidence="1">Leaf</tissue>
    </source>
</reference>
<organism evidence="1">
    <name type="scientific">Sesamum radiatum</name>
    <name type="common">Black benniseed</name>
    <dbReference type="NCBI Taxonomy" id="300843"/>
    <lineage>
        <taxon>Eukaryota</taxon>
        <taxon>Viridiplantae</taxon>
        <taxon>Streptophyta</taxon>
        <taxon>Embryophyta</taxon>
        <taxon>Tracheophyta</taxon>
        <taxon>Spermatophyta</taxon>
        <taxon>Magnoliopsida</taxon>
        <taxon>eudicotyledons</taxon>
        <taxon>Gunneridae</taxon>
        <taxon>Pentapetalae</taxon>
        <taxon>asterids</taxon>
        <taxon>lamiids</taxon>
        <taxon>Lamiales</taxon>
        <taxon>Pedaliaceae</taxon>
        <taxon>Sesamum</taxon>
    </lineage>
</organism>
<sequence length="202" mass="23347">MVAFNKIKVATGEAPLVSAISEYDISTRRAWGLWVCLTEMDKVKYPFKIFFKQIKWIVPVKFYNRKEHRVCRKHVRKKKNAHMGKKLPATEATRMKACNMLHVGQWHNHVCPCCEKQEKPLFGTKIRVTQKNPNQIRTKVGNEIGLCCLLLKEPSSCEPSAAVVWLEEVRKTEGLEYPETRRSKQGMIYGGLRLLRKHVGPN</sequence>
<comment type="caution">
    <text evidence="1">The sequence shown here is derived from an EMBL/GenBank/DDBJ whole genome shotgun (WGS) entry which is preliminary data.</text>
</comment>
<evidence type="ECO:0000313" key="1">
    <source>
        <dbReference type="EMBL" id="KAL0383938.1"/>
    </source>
</evidence>
<protein>
    <submittedName>
        <fullName evidence="1">Uncharacterized protein</fullName>
    </submittedName>
</protein>
<gene>
    <name evidence="1" type="ORF">Sradi_2788100</name>
</gene>
<accession>A0AAW2RUV9</accession>
<name>A0AAW2RUV9_SESRA</name>
<reference evidence="1" key="2">
    <citation type="journal article" date="2024" name="Plant">
        <title>Genomic evolution and insights into agronomic trait innovations of Sesamum species.</title>
        <authorList>
            <person name="Miao H."/>
            <person name="Wang L."/>
            <person name="Qu L."/>
            <person name="Liu H."/>
            <person name="Sun Y."/>
            <person name="Le M."/>
            <person name="Wang Q."/>
            <person name="Wei S."/>
            <person name="Zheng Y."/>
            <person name="Lin W."/>
            <person name="Duan Y."/>
            <person name="Cao H."/>
            <person name="Xiong S."/>
            <person name="Wang X."/>
            <person name="Wei L."/>
            <person name="Li C."/>
            <person name="Ma Q."/>
            <person name="Ju M."/>
            <person name="Zhao R."/>
            <person name="Li G."/>
            <person name="Mu C."/>
            <person name="Tian Q."/>
            <person name="Mei H."/>
            <person name="Zhang T."/>
            <person name="Gao T."/>
            <person name="Zhang H."/>
        </authorList>
    </citation>
    <scope>NUCLEOTIDE SEQUENCE</scope>
    <source>
        <strain evidence="1">G02</strain>
    </source>
</reference>